<organism evidence="2 3">
    <name type="scientific">Blastopirellula marina</name>
    <dbReference type="NCBI Taxonomy" id="124"/>
    <lineage>
        <taxon>Bacteria</taxon>
        <taxon>Pseudomonadati</taxon>
        <taxon>Planctomycetota</taxon>
        <taxon>Planctomycetia</taxon>
        <taxon>Pirellulales</taxon>
        <taxon>Pirellulaceae</taxon>
        <taxon>Blastopirellula</taxon>
    </lineage>
</organism>
<evidence type="ECO:0000256" key="1">
    <source>
        <dbReference type="SAM" id="Phobius"/>
    </source>
</evidence>
<keyword evidence="1" id="KW-0472">Membrane</keyword>
<proteinExistence type="predicted"/>
<dbReference type="AlphaFoldDB" id="A0A2S8GUS5"/>
<dbReference type="RefSeq" id="WP_105333401.1">
    <property type="nucleotide sequence ID" value="NZ_PUHZ01000001.1"/>
</dbReference>
<feature type="transmembrane region" description="Helical" evidence="1">
    <location>
        <begin position="73"/>
        <end position="95"/>
    </location>
</feature>
<evidence type="ECO:0000313" key="2">
    <source>
        <dbReference type="EMBL" id="PQO48170.1"/>
    </source>
</evidence>
<dbReference type="EMBL" id="PUHZ01000001">
    <property type="protein sequence ID" value="PQO48170.1"/>
    <property type="molecule type" value="Genomic_DNA"/>
</dbReference>
<name>A0A2S8GUS5_9BACT</name>
<evidence type="ECO:0000313" key="3">
    <source>
        <dbReference type="Proteomes" id="UP000237819"/>
    </source>
</evidence>
<comment type="caution">
    <text evidence="2">The sequence shown here is derived from an EMBL/GenBank/DDBJ whole genome shotgun (WGS) entry which is preliminary data.</text>
</comment>
<sequence length="105" mass="11329">MRSYLSICTTFMGVLAAISFLPAGLAGMMFDAPGSGDNPATNLLAYSVLSFPLVCLAGITLAWQLYRQSFNVLAALVIWLPLVNVIAFVVGYTWLEVVYDGQFNG</sequence>
<gene>
    <name evidence="2" type="ORF">C5Y93_00365</name>
</gene>
<dbReference type="Proteomes" id="UP000237819">
    <property type="component" value="Unassembled WGS sequence"/>
</dbReference>
<dbReference type="OrthoDB" id="7355303at2"/>
<protein>
    <submittedName>
        <fullName evidence="2">Uncharacterized protein</fullName>
    </submittedName>
</protein>
<feature type="transmembrane region" description="Helical" evidence="1">
    <location>
        <begin position="46"/>
        <end position="66"/>
    </location>
</feature>
<keyword evidence="1" id="KW-1133">Transmembrane helix</keyword>
<accession>A0A2S8GUS5</accession>
<reference evidence="2 3" key="1">
    <citation type="submission" date="2018-02" db="EMBL/GenBank/DDBJ databases">
        <title>Comparative genomes isolates from brazilian mangrove.</title>
        <authorList>
            <person name="Araujo J.E."/>
            <person name="Taketani R.G."/>
            <person name="Silva M.C.P."/>
            <person name="Loureco M.V."/>
            <person name="Andreote F.D."/>
        </authorList>
    </citation>
    <scope>NUCLEOTIDE SEQUENCE [LARGE SCALE GENOMIC DNA]</scope>
    <source>
        <strain evidence="2 3">Nap-Phe MGV</strain>
    </source>
</reference>
<keyword evidence="1" id="KW-0812">Transmembrane</keyword>